<organism evidence="1 2">
    <name type="scientific">Paraglaciecola chathamensis S18K6</name>
    <dbReference type="NCBI Taxonomy" id="1127672"/>
    <lineage>
        <taxon>Bacteria</taxon>
        <taxon>Pseudomonadati</taxon>
        <taxon>Pseudomonadota</taxon>
        <taxon>Gammaproteobacteria</taxon>
        <taxon>Alteromonadales</taxon>
        <taxon>Alteromonadaceae</taxon>
        <taxon>Paraglaciecola</taxon>
    </lineage>
</organism>
<gene>
    <name evidence="1" type="ORF">GCHA_3096</name>
</gene>
<name>A0AAV3V2T6_9ALTE</name>
<dbReference type="AlphaFoldDB" id="A0AAV3V2T6"/>
<dbReference type="Pfam" id="PF14253">
    <property type="entry name" value="AbiH"/>
    <property type="match status" value="1"/>
</dbReference>
<accession>A0AAV3V2T6</accession>
<evidence type="ECO:0000313" key="2">
    <source>
        <dbReference type="Proteomes" id="UP000006320"/>
    </source>
</evidence>
<proteinExistence type="predicted"/>
<reference evidence="1 2" key="1">
    <citation type="journal article" date="2017" name="Antonie Van Leeuwenhoek">
        <title>Rhizobium rhizosphaerae sp. nov., a novel species isolated from rice rhizosphere.</title>
        <authorList>
            <person name="Zhao J.J."/>
            <person name="Zhang J."/>
            <person name="Zhang R.J."/>
            <person name="Zhang C.W."/>
            <person name="Yin H.Q."/>
            <person name="Zhang X.X."/>
        </authorList>
    </citation>
    <scope>NUCLEOTIDE SEQUENCE [LARGE SCALE GENOMIC DNA]</scope>
    <source>
        <strain evidence="1 2">S18K6</strain>
    </source>
</reference>
<comment type="caution">
    <text evidence="1">The sequence shown here is derived from an EMBL/GenBank/DDBJ whole genome shotgun (WGS) entry which is preliminary data.</text>
</comment>
<evidence type="ECO:0008006" key="3">
    <source>
        <dbReference type="Google" id="ProtNLM"/>
    </source>
</evidence>
<dbReference type="Proteomes" id="UP000006320">
    <property type="component" value="Unassembled WGS sequence"/>
</dbReference>
<sequence>MKVVYLIGNGFDINLGLKTKYSDFFKYYMSQEENDSAVLDFKKRLKADLDEDGKLWADLELKFGSYMNQLSTLEEFDSVHGNIIDKLALYLKGIQQDSSKNGITSIDHDLFFEHLFHPENFITHRDKISLQEYYKTIRTVPNYFDIISFNYTNTIESILGLEDGDNFLTGLNFKRITGQVDYRLNSICHVHGSVVENMVLGVNDTTQIENKGFQNNIDITDQIVKSKCNLAQRHGLESTCERTLEQADLICIFGSSMGETDQIWWDKIANELTTRNCRLVIFEYNELIDPLKSQRAERLRREVVKRLFRNSLDQDISNKVFISYNSKMFDLLKI</sequence>
<dbReference type="EMBL" id="BAEM01000040">
    <property type="protein sequence ID" value="GAC11037.1"/>
    <property type="molecule type" value="Genomic_DNA"/>
</dbReference>
<protein>
    <recommendedName>
        <fullName evidence="3">Bacteriophage abortive infection AbiH</fullName>
    </recommendedName>
</protein>
<dbReference type="InterPro" id="IPR025935">
    <property type="entry name" value="AbiH"/>
</dbReference>
<dbReference type="RefSeq" id="WP_007989487.1">
    <property type="nucleotide sequence ID" value="NZ_BAEM01000040.1"/>
</dbReference>
<evidence type="ECO:0000313" key="1">
    <source>
        <dbReference type="EMBL" id="GAC11037.1"/>
    </source>
</evidence>